<dbReference type="AlphaFoldDB" id="A0A1L3GQY9"/>
<sequence length="251" mass="27907">MAGNPKILISSEIIPSLDLDVDFPMREGFDIFIARDGQHAWDLIEKERPDLVFLDLYCGGLAGDACCEMIRQDLTLQATPVILVIDSQRKEDLARCLKVKCTDVIFKPLSNHLLLATARRILGLAYRSFPRVPTRLIVRYGVDSKNLFHAFSVNLSSGGVFIETDEPYAPDQELFLEFSLPNVSQPIICKAFVAWINTPGQPVNPGMPPGMGLQFLSLSLPDLLAVWEHISHDADHKPELKASKNGRPVSN</sequence>
<dbReference type="PANTHER" id="PTHR44591:SF20">
    <property type="entry name" value="PROTEIN PILH"/>
    <property type="match status" value="1"/>
</dbReference>
<feature type="modified residue" description="4-aspartylphosphate" evidence="2">
    <location>
        <position position="55"/>
    </location>
</feature>
<dbReference type="OrthoDB" id="5387333at2"/>
<dbReference type="KEGG" id="pef:A7E78_10685"/>
<dbReference type="STRING" id="1842532.A7E78_10685"/>
<dbReference type="CDD" id="cd00156">
    <property type="entry name" value="REC"/>
    <property type="match status" value="1"/>
</dbReference>
<reference evidence="4 5" key="1">
    <citation type="journal article" date="2017" name="Genome Announc.">
        <title>Complete Genome Sequences of Two Acetylene-Fermenting Pelobacter acetylenicus Strains.</title>
        <authorList>
            <person name="Sutton J.M."/>
            <person name="Baesman S.M."/>
            <person name="Fierst J.L."/>
            <person name="Poret-Peterson A.T."/>
            <person name="Oremland R.S."/>
            <person name="Dunlap D.S."/>
            <person name="Akob D.M."/>
        </authorList>
    </citation>
    <scope>NUCLEOTIDE SEQUENCE [LARGE SCALE GENOMIC DNA]</scope>
    <source>
        <strain evidence="4 5">SFB93</strain>
    </source>
</reference>
<proteinExistence type="predicted"/>
<evidence type="ECO:0000259" key="3">
    <source>
        <dbReference type="PROSITE" id="PS50110"/>
    </source>
</evidence>
<dbReference type="SMART" id="SM00448">
    <property type="entry name" value="REC"/>
    <property type="match status" value="1"/>
</dbReference>
<evidence type="ECO:0000256" key="1">
    <source>
        <dbReference type="ARBA" id="ARBA00022553"/>
    </source>
</evidence>
<dbReference type="InterPro" id="IPR011006">
    <property type="entry name" value="CheY-like_superfamily"/>
</dbReference>
<dbReference type="GO" id="GO:0035438">
    <property type="term" value="F:cyclic-di-GMP binding"/>
    <property type="evidence" value="ECO:0007669"/>
    <property type="project" value="InterPro"/>
</dbReference>
<dbReference type="PANTHER" id="PTHR44591">
    <property type="entry name" value="STRESS RESPONSE REGULATOR PROTEIN 1"/>
    <property type="match status" value="1"/>
</dbReference>
<feature type="domain" description="Response regulatory" evidence="3">
    <location>
        <begin position="6"/>
        <end position="122"/>
    </location>
</feature>
<protein>
    <recommendedName>
        <fullName evidence="3">Response regulatory domain-containing protein</fullName>
    </recommendedName>
</protein>
<dbReference type="SUPFAM" id="SSF52172">
    <property type="entry name" value="CheY-like"/>
    <property type="match status" value="1"/>
</dbReference>
<name>A0A1L3GQY9_9BACT</name>
<dbReference type="GO" id="GO:0000160">
    <property type="term" value="P:phosphorelay signal transduction system"/>
    <property type="evidence" value="ECO:0007669"/>
    <property type="project" value="InterPro"/>
</dbReference>
<dbReference type="Pfam" id="PF00072">
    <property type="entry name" value="Response_reg"/>
    <property type="match status" value="1"/>
</dbReference>
<gene>
    <name evidence="4" type="ORF">A7E78_10685</name>
</gene>
<dbReference type="Pfam" id="PF07238">
    <property type="entry name" value="PilZ"/>
    <property type="match status" value="1"/>
</dbReference>
<dbReference type="Gene3D" id="3.40.50.2300">
    <property type="match status" value="1"/>
</dbReference>
<dbReference type="SUPFAM" id="SSF141371">
    <property type="entry name" value="PilZ domain-like"/>
    <property type="match status" value="1"/>
</dbReference>
<accession>A0A1L3GQY9</accession>
<evidence type="ECO:0000256" key="2">
    <source>
        <dbReference type="PROSITE-ProRule" id="PRU00169"/>
    </source>
</evidence>
<dbReference type="EMBL" id="CP015519">
    <property type="protein sequence ID" value="APG28270.1"/>
    <property type="molecule type" value="Genomic_DNA"/>
</dbReference>
<dbReference type="Proteomes" id="UP000182517">
    <property type="component" value="Chromosome"/>
</dbReference>
<dbReference type="Gene3D" id="2.40.10.220">
    <property type="entry name" value="predicted glycosyltransferase like domains"/>
    <property type="match status" value="1"/>
</dbReference>
<evidence type="ECO:0000313" key="5">
    <source>
        <dbReference type="Proteomes" id="UP000182517"/>
    </source>
</evidence>
<dbReference type="PROSITE" id="PS50110">
    <property type="entry name" value="RESPONSE_REGULATORY"/>
    <property type="match status" value="1"/>
</dbReference>
<dbReference type="RefSeq" id="WP_072284271.1">
    <property type="nucleotide sequence ID" value="NZ_CP015519.1"/>
</dbReference>
<keyword evidence="5" id="KW-1185">Reference proteome</keyword>
<dbReference type="InterPro" id="IPR009875">
    <property type="entry name" value="PilZ_domain"/>
</dbReference>
<organism evidence="4 5">
    <name type="scientific">Syntrophotalea acetylenivorans</name>
    <dbReference type="NCBI Taxonomy" id="1842532"/>
    <lineage>
        <taxon>Bacteria</taxon>
        <taxon>Pseudomonadati</taxon>
        <taxon>Thermodesulfobacteriota</taxon>
        <taxon>Desulfuromonadia</taxon>
        <taxon>Desulfuromonadales</taxon>
        <taxon>Syntrophotaleaceae</taxon>
        <taxon>Syntrophotalea</taxon>
    </lineage>
</organism>
<dbReference type="InterPro" id="IPR001789">
    <property type="entry name" value="Sig_transdc_resp-reg_receiver"/>
</dbReference>
<evidence type="ECO:0000313" key="4">
    <source>
        <dbReference type="EMBL" id="APG28270.1"/>
    </source>
</evidence>
<keyword evidence="1 2" id="KW-0597">Phosphoprotein</keyword>
<dbReference type="InterPro" id="IPR050595">
    <property type="entry name" value="Bact_response_regulator"/>
</dbReference>